<dbReference type="Pfam" id="PF13977">
    <property type="entry name" value="TetR_C_6"/>
    <property type="match status" value="1"/>
</dbReference>
<keyword evidence="4" id="KW-0804">Transcription</keyword>
<dbReference type="EMBL" id="JACU01000002">
    <property type="protein sequence ID" value="KMS60038.1"/>
    <property type="molecule type" value="Genomic_DNA"/>
</dbReference>
<name>A0A0J7Y9P9_9SPHN</name>
<dbReference type="PANTHER" id="PTHR30055:SF234">
    <property type="entry name" value="HTH-TYPE TRANSCRIPTIONAL REGULATOR BETI"/>
    <property type="match status" value="1"/>
</dbReference>
<evidence type="ECO:0000256" key="3">
    <source>
        <dbReference type="ARBA" id="ARBA00023125"/>
    </source>
</evidence>
<evidence type="ECO:0000313" key="7">
    <source>
        <dbReference type="EMBL" id="KMS60038.1"/>
    </source>
</evidence>
<keyword evidence="2" id="KW-0805">Transcription regulation</keyword>
<sequence length="195" mass="21812">MPIIVDKQERRSLVLSVAFDLVADRGIDALTFREIAAATACSTSIVSHYFRNKNELLFGVYQLANDRARERLEAAFDAGLPLLDCLGEIMPLTAGARANWRVWIAFWGRAHLEPEYLEERRRAAEQSLELYRVMLVRRSARPVEDGDLLFEARRLIASVAGISLEACFAPDDWTAGRMIQVLTAQLADLGFAADA</sequence>
<dbReference type="InterPro" id="IPR050109">
    <property type="entry name" value="HTH-type_TetR-like_transc_reg"/>
</dbReference>
<dbReference type="InterPro" id="IPR036271">
    <property type="entry name" value="Tet_transcr_reg_TetR-rel_C_sf"/>
</dbReference>
<organism evidence="7 8">
    <name type="scientific">Novosphingobium barchaimii LL02</name>
    <dbReference type="NCBI Taxonomy" id="1114963"/>
    <lineage>
        <taxon>Bacteria</taxon>
        <taxon>Pseudomonadati</taxon>
        <taxon>Pseudomonadota</taxon>
        <taxon>Alphaproteobacteria</taxon>
        <taxon>Sphingomonadales</taxon>
        <taxon>Sphingomonadaceae</taxon>
        <taxon>Novosphingobium</taxon>
    </lineage>
</organism>
<feature type="domain" description="HTH tetR-type" evidence="6">
    <location>
        <begin position="8"/>
        <end position="68"/>
    </location>
</feature>
<dbReference type="SUPFAM" id="SSF46689">
    <property type="entry name" value="Homeodomain-like"/>
    <property type="match status" value="1"/>
</dbReference>
<comment type="caution">
    <text evidence="7">The sequence shown here is derived from an EMBL/GenBank/DDBJ whole genome shotgun (WGS) entry which is preliminary data.</text>
</comment>
<evidence type="ECO:0000313" key="8">
    <source>
        <dbReference type="Proteomes" id="UP000052268"/>
    </source>
</evidence>
<dbReference type="RefSeq" id="WP_059150503.1">
    <property type="nucleotide sequence ID" value="NZ_KQ130452.1"/>
</dbReference>
<evidence type="ECO:0000256" key="2">
    <source>
        <dbReference type="ARBA" id="ARBA00023015"/>
    </source>
</evidence>
<dbReference type="GO" id="GO:0000976">
    <property type="term" value="F:transcription cis-regulatory region binding"/>
    <property type="evidence" value="ECO:0007669"/>
    <property type="project" value="TreeGrafter"/>
</dbReference>
<dbReference type="Pfam" id="PF00440">
    <property type="entry name" value="TetR_N"/>
    <property type="match status" value="1"/>
</dbReference>
<keyword evidence="8" id="KW-1185">Reference proteome</keyword>
<dbReference type="SUPFAM" id="SSF48498">
    <property type="entry name" value="Tetracyclin repressor-like, C-terminal domain"/>
    <property type="match status" value="1"/>
</dbReference>
<dbReference type="PANTHER" id="PTHR30055">
    <property type="entry name" value="HTH-TYPE TRANSCRIPTIONAL REGULATOR RUTR"/>
    <property type="match status" value="1"/>
</dbReference>
<dbReference type="InterPro" id="IPR009057">
    <property type="entry name" value="Homeodomain-like_sf"/>
</dbReference>
<evidence type="ECO:0000256" key="5">
    <source>
        <dbReference type="PROSITE-ProRule" id="PRU00335"/>
    </source>
</evidence>
<dbReference type="OrthoDB" id="9809265at2"/>
<proteinExistence type="predicted"/>
<gene>
    <name evidence="7" type="ORF">V474_11395</name>
</gene>
<accession>A0A0J7Y9P9</accession>
<protein>
    <recommendedName>
        <fullName evidence="6">HTH tetR-type domain-containing protein</fullName>
    </recommendedName>
</protein>
<evidence type="ECO:0000256" key="1">
    <source>
        <dbReference type="ARBA" id="ARBA00022491"/>
    </source>
</evidence>
<reference evidence="7 8" key="1">
    <citation type="journal article" date="2015" name="G3 (Bethesda)">
        <title>Insights into Ongoing Evolution of the Hexachlorocyclohexane Catabolic Pathway from Comparative Genomics of Ten Sphingomonadaceae Strains.</title>
        <authorList>
            <person name="Pearce S.L."/>
            <person name="Oakeshott J.G."/>
            <person name="Pandey G."/>
        </authorList>
    </citation>
    <scope>NUCLEOTIDE SEQUENCE [LARGE SCALE GENOMIC DNA]</scope>
    <source>
        <strain evidence="7 8">LL02</strain>
    </source>
</reference>
<dbReference type="GO" id="GO:0003700">
    <property type="term" value="F:DNA-binding transcription factor activity"/>
    <property type="evidence" value="ECO:0007669"/>
    <property type="project" value="TreeGrafter"/>
</dbReference>
<dbReference type="Gene3D" id="1.10.357.10">
    <property type="entry name" value="Tetracycline Repressor, domain 2"/>
    <property type="match status" value="1"/>
</dbReference>
<keyword evidence="1" id="KW-0678">Repressor</keyword>
<dbReference type="Proteomes" id="UP000052268">
    <property type="component" value="Unassembled WGS sequence"/>
</dbReference>
<dbReference type="PROSITE" id="PS50977">
    <property type="entry name" value="HTH_TETR_2"/>
    <property type="match status" value="1"/>
</dbReference>
<dbReference type="InterPro" id="IPR039538">
    <property type="entry name" value="BetI_C"/>
</dbReference>
<dbReference type="PATRIC" id="fig|1114963.3.peg.1186"/>
<dbReference type="AlphaFoldDB" id="A0A0J7Y9P9"/>
<evidence type="ECO:0000256" key="4">
    <source>
        <dbReference type="ARBA" id="ARBA00023163"/>
    </source>
</evidence>
<keyword evidence="3 5" id="KW-0238">DNA-binding</keyword>
<feature type="DNA-binding region" description="H-T-H motif" evidence="5">
    <location>
        <begin position="31"/>
        <end position="50"/>
    </location>
</feature>
<dbReference type="InterPro" id="IPR001647">
    <property type="entry name" value="HTH_TetR"/>
</dbReference>
<evidence type="ECO:0000259" key="6">
    <source>
        <dbReference type="PROSITE" id="PS50977"/>
    </source>
</evidence>